<dbReference type="AlphaFoldDB" id="A0A7S2FR44"/>
<feature type="chain" id="PRO_5031527578" description="DUF2817 domain-containing protein" evidence="1">
    <location>
        <begin position="27"/>
        <end position="339"/>
    </location>
</feature>
<evidence type="ECO:0008006" key="3">
    <source>
        <dbReference type="Google" id="ProtNLM"/>
    </source>
</evidence>
<keyword evidence="1" id="KW-0732">Signal</keyword>
<accession>A0A7S2FR44</accession>
<reference evidence="2" key="1">
    <citation type="submission" date="2021-01" db="EMBL/GenBank/DDBJ databases">
        <authorList>
            <person name="Corre E."/>
            <person name="Pelletier E."/>
            <person name="Niang G."/>
            <person name="Scheremetjew M."/>
            <person name="Finn R."/>
            <person name="Kale V."/>
            <person name="Holt S."/>
            <person name="Cochrane G."/>
            <person name="Meng A."/>
            <person name="Brown T."/>
            <person name="Cohen L."/>
        </authorList>
    </citation>
    <scope>NUCLEOTIDE SEQUENCE</scope>
    <source>
        <strain evidence="2">UTEX LB 985</strain>
    </source>
</reference>
<name>A0A7S2FR44_9EUKA</name>
<protein>
    <recommendedName>
        <fullName evidence="3">DUF2817 domain-containing protein</fullName>
    </recommendedName>
</protein>
<dbReference type="CDD" id="cd06233">
    <property type="entry name" value="M14-like"/>
    <property type="match status" value="1"/>
</dbReference>
<dbReference type="Pfam" id="PF10994">
    <property type="entry name" value="DUF2817"/>
    <property type="match status" value="1"/>
</dbReference>
<gene>
    <name evidence="2" type="ORF">CBRE1094_LOCUS4664</name>
</gene>
<dbReference type="SUPFAM" id="SSF53187">
    <property type="entry name" value="Zn-dependent exopeptidases"/>
    <property type="match status" value="1"/>
</dbReference>
<dbReference type="EMBL" id="HBGU01008542">
    <property type="protein sequence ID" value="CAD9408942.1"/>
    <property type="molecule type" value="Transcribed_RNA"/>
</dbReference>
<evidence type="ECO:0000313" key="2">
    <source>
        <dbReference type="EMBL" id="CAD9408942.1"/>
    </source>
</evidence>
<dbReference type="Gene3D" id="3.40.630.10">
    <property type="entry name" value="Zn peptidases"/>
    <property type="match status" value="1"/>
</dbReference>
<evidence type="ECO:0000256" key="1">
    <source>
        <dbReference type="SAM" id="SignalP"/>
    </source>
</evidence>
<organism evidence="2">
    <name type="scientific">Haptolina brevifila</name>
    <dbReference type="NCBI Taxonomy" id="156173"/>
    <lineage>
        <taxon>Eukaryota</taxon>
        <taxon>Haptista</taxon>
        <taxon>Haptophyta</taxon>
        <taxon>Prymnesiophyceae</taxon>
        <taxon>Prymnesiales</taxon>
        <taxon>Prymnesiaceae</taxon>
        <taxon>Haptolina</taxon>
    </lineage>
</organism>
<dbReference type="InterPro" id="IPR021259">
    <property type="entry name" value="DUF2817"/>
</dbReference>
<proteinExistence type="predicted"/>
<sequence>MSASSCSLLVAVVAALAALCFHTLSGEPPTCPHDRSACYFSDGYAAARARFRAAVFSSNGTLHTLTLPTGDDLTIDVAVLASGASSIDNPPTLIHMSGTHGVEAYAGSAVQLALLEKYRDPSSRRGVRVVLVHAVNPFGFQCGRRFNEDNVDINRNLLDAAEFASLRGEKERVGLYEEHEWLFNLRSAWTPVLDDLRFVAHALYGIAVLGSINVKRSVVAGQYHRPDGLYYGGDELSASHALLLPKLREVAAPASAAIMLDVHTGLGPTGVDTLIPSLETIDTVQATTNAAAVHTIFGRAQDGKLPSPELGTEFLIDAPTPGEATDSLILTLTLPSPSS</sequence>
<feature type="signal peptide" evidence="1">
    <location>
        <begin position="1"/>
        <end position="26"/>
    </location>
</feature>